<dbReference type="Proteomes" id="UP000182062">
    <property type="component" value="Unassembled WGS sequence"/>
</dbReference>
<evidence type="ECO:0000313" key="3">
    <source>
        <dbReference type="EMBL" id="OIU70443.1"/>
    </source>
</evidence>
<keyword evidence="3" id="KW-0540">Nuclease</keyword>
<dbReference type="EMBL" id="MINN01000106">
    <property type="protein sequence ID" value="OIU70443.1"/>
    <property type="molecule type" value="Genomic_DNA"/>
</dbReference>
<feature type="domain" description="Endonuclease/exonuclease/phosphatase" evidence="2">
    <location>
        <begin position="21"/>
        <end position="254"/>
    </location>
</feature>
<dbReference type="Pfam" id="PF03372">
    <property type="entry name" value="Exo_endo_phos"/>
    <property type="match status" value="1"/>
</dbReference>
<dbReference type="InterPro" id="IPR051547">
    <property type="entry name" value="TDP2-like"/>
</dbReference>
<dbReference type="PANTHER" id="PTHR15822">
    <property type="entry name" value="TRAF AND TNF RECEPTOR-ASSOCIATED PROTEIN"/>
    <property type="match status" value="1"/>
</dbReference>
<dbReference type="GO" id="GO:0016787">
    <property type="term" value="F:hydrolase activity"/>
    <property type="evidence" value="ECO:0007669"/>
    <property type="project" value="UniProtKB-KW"/>
</dbReference>
<sequence>MKLLTLNCHSWQEDNQLEKISVLARKIAEKSYDVIALQEVSQLIESENVSGIIKKDNFALVLLGELERHGVTDYRLVWDFAHIGYDVYEEGVAILTKHDIVEEHRFFISKSHDQSYWKTRKIVGATLSYHGRPLSFYSCHLGWWEDEEEPFQYQADSLLEGISTESPAFLMGDFNNNAHVRDEGYDYLLRKGLEDTFELAAERDDGVTVEGEIAGWDENKVDLRIDLVLANERFDVASSRVVFNGENEDVVSDHYGVEVVIEDSSLKLN</sequence>
<evidence type="ECO:0000259" key="2">
    <source>
        <dbReference type="Pfam" id="PF03372"/>
    </source>
</evidence>
<dbReference type="GO" id="GO:0004519">
    <property type="term" value="F:endonuclease activity"/>
    <property type="evidence" value="ECO:0007669"/>
    <property type="project" value="UniProtKB-KW"/>
</dbReference>
<reference evidence="3 4" key="1">
    <citation type="submission" date="2016-09" db="EMBL/GenBank/DDBJ databases">
        <title>Bacillus aquimaris SAMM genome sequence reveals colonization and biosurfactant production capacities.</title>
        <authorList>
            <person name="Waghmode S.R."/>
            <person name="Suryavanshi M.V."/>
        </authorList>
    </citation>
    <scope>NUCLEOTIDE SEQUENCE [LARGE SCALE GENOMIC DNA]</scope>
    <source>
        <strain evidence="3 4">SAMM</strain>
    </source>
</reference>
<gene>
    <name evidence="3" type="ORF">BHE18_12075</name>
</gene>
<dbReference type="RefSeq" id="WP_071619572.1">
    <property type="nucleotide sequence ID" value="NZ_MINN01000106.1"/>
</dbReference>
<evidence type="ECO:0000313" key="4">
    <source>
        <dbReference type="Proteomes" id="UP000182062"/>
    </source>
</evidence>
<dbReference type="OrthoDB" id="9812537at2"/>
<keyword evidence="4" id="KW-1185">Reference proteome</keyword>
<organism evidence="3 4">
    <name type="scientific">Rossellomorea aquimaris</name>
    <dbReference type="NCBI Taxonomy" id="189382"/>
    <lineage>
        <taxon>Bacteria</taxon>
        <taxon>Bacillati</taxon>
        <taxon>Bacillota</taxon>
        <taxon>Bacilli</taxon>
        <taxon>Bacillales</taxon>
        <taxon>Bacillaceae</taxon>
        <taxon>Rossellomorea</taxon>
    </lineage>
</organism>
<protein>
    <submittedName>
        <fullName evidence="3">Endonuclease</fullName>
    </submittedName>
</protein>
<proteinExistence type="predicted"/>
<dbReference type="InterPro" id="IPR005135">
    <property type="entry name" value="Endo/exonuclease/phosphatase"/>
</dbReference>
<accession>A0A1J6WQF1</accession>
<dbReference type="SUPFAM" id="SSF56219">
    <property type="entry name" value="DNase I-like"/>
    <property type="match status" value="1"/>
</dbReference>
<dbReference type="AlphaFoldDB" id="A0A1J6WQF1"/>
<keyword evidence="3" id="KW-0255">Endonuclease</keyword>
<dbReference type="InterPro" id="IPR036691">
    <property type="entry name" value="Endo/exonu/phosph_ase_sf"/>
</dbReference>
<dbReference type="Gene3D" id="3.60.10.10">
    <property type="entry name" value="Endonuclease/exonuclease/phosphatase"/>
    <property type="match status" value="1"/>
</dbReference>
<evidence type="ECO:0000256" key="1">
    <source>
        <dbReference type="ARBA" id="ARBA00022801"/>
    </source>
</evidence>
<name>A0A1J6WQF1_9BACI</name>
<keyword evidence="1" id="KW-0378">Hydrolase</keyword>
<comment type="caution">
    <text evidence="3">The sequence shown here is derived from an EMBL/GenBank/DDBJ whole genome shotgun (WGS) entry which is preliminary data.</text>
</comment>
<dbReference type="CDD" id="cd09079">
    <property type="entry name" value="RgfB-like"/>
    <property type="match status" value="1"/>
</dbReference>
<dbReference type="PANTHER" id="PTHR15822:SF23">
    <property type="entry name" value="ENDONUCLEASE_EXONUCLEASE_PHOSPHATASE FAMILY PROTEIN"/>
    <property type="match status" value="1"/>
</dbReference>